<evidence type="ECO:0000313" key="3">
    <source>
        <dbReference type="Proteomes" id="UP000886998"/>
    </source>
</evidence>
<name>A0A8X6XIK8_9ARAC</name>
<dbReference type="Proteomes" id="UP000886998">
    <property type="component" value="Unassembled WGS sequence"/>
</dbReference>
<comment type="caution">
    <text evidence="2">The sequence shown here is derived from an EMBL/GenBank/DDBJ whole genome shotgun (WGS) entry which is preliminary data.</text>
</comment>
<gene>
    <name evidence="2" type="ORF">TNIN_407641</name>
</gene>
<reference evidence="2" key="1">
    <citation type="submission" date="2020-08" db="EMBL/GenBank/DDBJ databases">
        <title>Multicomponent nature underlies the extraordinary mechanical properties of spider dragline silk.</title>
        <authorList>
            <person name="Kono N."/>
            <person name="Nakamura H."/>
            <person name="Mori M."/>
            <person name="Yoshida Y."/>
            <person name="Ohtoshi R."/>
            <person name="Malay A.D."/>
            <person name="Moran D.A.P."/>
            <person name="Tomita M."/>
            <person name="Numata K."/>
            <person name="Arakawa K."/>
        </authorList>
    </citation>
    <scope>NUCLEOTIDE SEQUENCE</scope>
</reference>
<sequence length="123" mass="13989">MTDERRCHCVPKTFGRRDVPLYILMPGQLLPVSIIVTWPGAIRIISHPKEKPNKTVRGIWKGGRVELTNQCCLFWAEAKSQCDLFSNYLSAFFPMNECLMPSFPNVFRFGQLGHYQAVPANGC</sequence>
<keyword evidence="3" id="KW-1185">Reference proteome</keyword>
<evidence type="ECO:0000256" key="1">
    <source>
        <dbReference type="SAM" id="Phobius"/>
    </source>
</evidence>
<dbReference type="EMBL" id="BMAV01009539">
    <property type="protein sequence ID" value="GFY53893.1"/>
    <property type="molecule type" value="Genomic_DNA"/>
</dbReference>
<keyword evidence="1" id="KW-0472">Membrane</keyword>
<keyword evidence="1" id="KW-0812">Transmembrane</keyword>
<evidence type="ECO:0000313" key="2">
    <source>
        <dbReference type="EMBL" id="GFY53893.1"/>
    </source>
</evidence>
<protein>
    <submittedName>
        <fullName evidence="2">Uncharacterized protein</fullName>
    </submittedName>
</protein>
<accession>A0A8X6XIK8</accession>
<feature type="transmembrane region" description="Helical" evidence="1">
    <location>
        <begin position="21"/>
        <end position="41"/>
    </location>
</feature>
<proteinExistence type="predicted"/>
<keyword evidence="1" id="KW-1133">Transmembrane helix</keyword>
<organism evidence="2 3">
    <name type="scientific">Trichonephila inaurata madagascariensis</name>
    <dbReference type="NCBI Taxonomy" id="2747483"/>
    <lineage>
        <taxon>Eukaryota</taxon>
        <taxon>Metazoa</taxon>
        <taxon>Ecdysozoa</taxon>
        <taxon>Arthropoda</taxon>
        <taxon>Chelicerata</taxon>
        <taxon>Arachnida</taxon>
        <taxon>Araneae</taxon>
        <taxon>Araneomorphae</taxon>
        <taxon>Entelegynae</taxon>
        <taxon>Araneoidea</taxon>
        <taxon>Nephilidae</taxon>
        <taxon>Trichonephila</taxon>
        <taxon>Trichonephila inaurata</taxon>
    </lineage>
</organism>
<dbReference type="AlphaFoldDB" id="A0A8X6XIK8"/>